<comment type="caution">
    <text evidence="7">The sequence shown here is derived from an EMBL/GenBank/DDBJ whole genome shotgun (WGS) entry which is preliminary data.</text>
</comment>
<dbReference type="PANTHER" id="PTHR43133">
    <property type="entry name" value="RNA POLYMERASE ECF-TYPE SIGMA FACTO"/>
    <property type="match status" value="1"/>
</dbReference>
<dbReference type="NCBIfam" id="TIGR02985">
    <property type="entry name" value="Sig70_bacteroi1"/>
    <property type="match status" value="1"/>
</dbReference>
<dbReference type="InterPro" id="IPR014284">
    <property type="entry name" value="RNA_pol_sigma-70_dom"/>
</dbReference>
<name>A0A5C7AWB0_9FLAO</name>
<dbReference type="PANTHER" id="PTHR43133:SF46">
    <property type="entry name" value="RNA POLYMERASE SIGMA-70 FACTOR ECF SUBFAMILY"/>
    <property type="match status" value="1"/>
</dbReference>
<dbReference type="SUPFAM" id="SSF88659">
    <property type="entry name" value="Sigma3 and sigma4 domains of RNA polymerase sigma factors"/>
    <property type="match status" value="1"/>
</dbReference>
<evidence type="ECO:0000259" key="6">
    <source>
        <dbReference type="Pfam" id="PF08281"/>
    </source>
</evidence>
<gene>
    <name evidence="7" type="ORF">FUA26_04690</name>
</gene>
<sequence>MKLPLPTKHITNAEFLLLSIKQGDCKSYKKLFDLYWESMFTNAKSIVGNDNNAKDIVQDIWVKLWQNRAQLDIKNFDAYIYVAVRNASFKFLKSKKFTRLEKQVINSLKLSVEPDVKKQIDFDEKLSVIKMALNNLPKRCAQIFELSRLKHYTNDEIAIKLGISKKSVENQISIATKSIKHTLTSLLSLLCVLLSNF</sequence>
<accession>A0A5C7AWB0</accession>
<evidence type="ECO:0000256" key="2">
    <source>
        <dbReference type="ARBA" id="ARBA00023015"/>
    </source>
</evidence>
<protein>
    <submittedName>
        <fullName evidence="7">RNA polymerase sigma-70 factor</fullName>
    </submittedName>
</protein>
<keyword evidence="3" id="KW-0731">Sigma factor</keyword>
<dbReference type="InterPro" id="IPR013325">
    <property type="entry name" value="RNA_pol_sigma_r2"/>
</dbReference>
<keyword evidence="4" id="KW-0804">Transcription</keyword>
<dbReference type="InterPro" id="IPR014327">
    <property type="entry name" value="RNA_pol_sigma70_bacteroid"/>
</dbReference>
<organism evidence="7 8">
    <name type="scientific">Seonamhaeicola algicola</name>
    <dbReference type="NCBI Taxonomy" id="1719036"/>
    <lineage>
        <taxon>Bacteria</taxon>
        <taxon>Pseudomonadati</taxon>
        <taxon>Bacteroidota</taxon>
        <taxon>Flavobacteriia</taxon>
        <taxon>Flavobacteriales</taxon>
        <taxon>Flavobacteriaceae</taxon>
    </lineage>
</organism>
<dbReference type="SUPFAM" id="SSF88946">
    <property type="entry name" value="Sigma2 domain of RNA polymerase sigma factors"/>
    <property type="match status" value="1"/>
</dbReference>
<dbReference type="EMBL" id="VOSC01000012">
    <property type="protein sequence ID" value="TXE13096.1"/>
    <property type="molecule type" value="Genomic_DNA"/>
</dbReference>
<reference evidence="8" key="1">
    <citation type="submission" date="2019-08" db="EMBL/GenBank/DDBJ databases">
        <title>Seonamhaeicola sediminis sp. nov., isolated from marine sediment.</title>
        <authorList>
            <person name="Cao W.R."/>
        </authorList>
    </citation>
    <scope>NUCLEOTIDE SEQUENCE [LARGE SCALE GENOMIC DNA]</scope>
    <source>
        <strain evidence="8">Gy8</strain>
    </source>
</reference>
<dbReference type="InterPro" id="IPR013324">
    <property type="entry name" value="RNA_pol_sigma_r3/r4-like"/>
</dbReference>
<feature type="domain" description="RNA polymerase sigma factor 70 region 4 type 2" evidence="6">
    <location>
        <begin position="129"/>
        <end position="173"/>
    </location>
</feature>
<evidence type="ECO:0000256" key="1">
    <source>
        <dbReference type="ARBA" id="ARBA00010641"/>
    </source>
</evidence>
<evidence type="ECO:0000259" key="5">
    <source>
        <dbReference type="Pfam" id="PF04542"/>
    </source>
</evidence>
<dbReference type="GO" id="GO:0006352">
    <property type="term" value="P:DNA-templated transcription initiation"/>
    <property type="evidence" value="ECO:0007669"/>
    <property type="project" value="InterPro"/>
</dbReference>
<dbReference type="GO" id="GO:0016987">
    <property type="term" value="F:sigma factor activity"/>
    <property type="evidence" value="ECO:0007669"/>
    <property type="project" value="UniProtKB-KW"/>
</dbReference>
<evidence type="ECO:0000313" key="8">
    <source>
        <dbReference type="Proteomes" id="UP000321790"/>
    </source>
</evidence>
<dbReference type="InterPro" id="IPR039425">
    <property type="entry name" value="RNA_pol_sigma-70-like"/>
</dbReference>
<dbReference type="OrthoDB" id="665981at2"/>
<dbReference type="Gene3D" id="1.10.10.10">
    <property type="entry name" value="Winged helix-like DNA-binding domain superfamily/Winged helix DNA-binding domain"/>
    <property type="match status" value="1"/>
</dbReference>
<comment type="similarity">
    <text evidence="1">Belongs to the sigma-70 factor family. ECF subfamily.</text>
</comment>
<dbReference type="NCBIfam" id="TIGR02937">
    <property type="entry name" value="sigma70-ECF"/>
    <property type="match status" value="1"/>
</dbReference>
<dbReference type="InterPro" id="IPR007627">
    <property type="entry name" value="RNA_pol_sigma70_r2"/>
</dbReference>
<evidence type="ECO:0000256" key="4">
    <source>
        <dbReference type="ARBA" id="ARBA00023163"/>
    </source>
</evidence>
<dbReference type="Pfam" id="PF08281">
    <property type="entry name" value="Sigma70_r4_2"/>
    <property type="match status" value="1"/>
</dbReference>
<dbReference type="GO" id="GO:0003677">
    <property type="term" value="F:DNA binding"/>
    <property type="evidence" value="ECO:0007669"/>
    <property type="project" value="InterPro"/>
</dbReference>
<evidence type="ECO:0000256" key="3">
    <source>
        <dbReference type="ARBA" id="ARBA00023082"/>
    </source>
</evidence>
<proteinExistence type="inferred from homology"/>
<dbReference type="Proteomes" id="UP000321790">
    <property type="component" value="Unassembled WGS sequence"/>
</dbReference>
<dbReference type="InterPro" id="IPR036388">
    <property type="entry name" value="WH-like_DNA-bd_sf"/>
</dbReference>
<dbReference type="AlphaFoldDB" id="A0A5C7AWB0"/>
<evidence type="ECO:0000313" key="7">
    <source>
        <dbReference type="EMBL" id="TXE13096.1"/>
    </source>
</evidence>
<keyword evidence="8" id="KW-1185">Reference proteome</keyword>
<dbReference type="InterPro" id="IPR013249">
    <property type="entry name" value="RNA_pol_sigma70_r4_t2"/>
</dbReference>
<keyword evidence="2" id="KW-0805">Transcription regulation</keyword>
<feature type="domain" description="RNA polymerase sigma-70 region 2" evidence="5">
    <location>
        <begin position="43"/>
        <end position="96"/>
    </location>
</feature>
<dbReference type="Gene3D" id="1.10.1740.10">
    <property type="match status" value="1"/>
</dbReference>
<dbReference type="Pfam" id="PF04542">
    <property type="entry name" value="Sigma70_r2"/>
    <property type="match status" value="1"/>
</dbReference>